<organism evidence="1 2">
    <name type="scientific">Enhygromyxa salina</name>
    <dbReference type="NCBI Taxonomy" id="215803"/>
    <lineage>
        <taxon>Bacteria</taxon>
        <taxon>Pseudomonadati</taxon>
        <taxon>Myxococcota</taxon>
        <taxon>Polyangia</taxon>
        <taxon>Nannocystales</taxon>
        <taxon>Nannocystaceae</taxon>
        <taxon>Enhygromyxa</taxon>
    </lineage>
</organism>
<sequence length="76" mass="8457">MAKRQTRRSISVKGITYQRLKDFCDATGCSVSGYLEEIIAEKLDAAGAPVPTVLKARPERKAESEPEEIVSQHFTF</sequence>
<reference evidence="1 2" key="1">
    <citation type="submission" date="2014-12" db="EMBL/GenBank/DDBJ databases">
        <title>Genome assembly of Enhygromyxa salina DSM 15201.</title>
        <authorList>
            <person name="Sharma G."/>
            <person name="Subramanian S."/>
        </authorList>
    </citation>
    <scope>NUCLEOTIDE SEQUENCE [LARGE SCALE GENOMIC DNA]</scope>
    <source>
        <strain evidence="1 2">DSM 15201</strain>
    </source>
</reference>
<accession>A0A0C2CTT0</accession>
<dbReference type="AlphaFoldDB" id="A0A0C2CTT0"/>
<proteinExistence type="predicted"/>
<comment type="caution">
    <text evidence="1">The sequence shown here is derived from an EMBL/GenBank/DDBJ whole genome shotgun (WGS) entry which is preliminary data.</text>
</comment>
<name>A0A0C2CTT0_9BACT</name>
<dbReference type="EMBL" id="JMCC02000071">
    <property type="protein sequence ID" value="KIG14561.1"/>
    <property type="molecule type" value="Genomic_DNA"/>
</dbReference>
<protein>
    <recommendedName>
        <fullName evidence="3">Ribbon-helix-helix protein CopG domain-containing protein</fullName>
    </recommendedName>
</protein>
<evidence type="ECO:0000313" key="2">
    <source>
        <dbReference type="Proteomes" id="UP000031599"/>
    </source>
</evidence>
<dbReference type="RefSeq" id="WP_052553485.1">
    <property type="nucleotide sequence ID" value="NZ_JMCC02000071.1"/>
</dbReference>
<gene>
    <name evidence="1" type="ORF">DB30_06709</name>
</gene>
<evidence type="ECO:0008006" key="3">
    <source>
        <dbReference type="Google" id="ProtNLM"/>
    </source>
</evidence>
<dbReference type="Proteomes" id="UP000031599">
    <property type="component" value="Unassembled WGS sequence"/>
</dbReference>
<evidence type="ECO:0000313" key="1">
    <source>
        <dbReference type="EMBL" id="KIG14561.1"/>
    </source>
</evidence>